<gene>
    <name evidence="1" type="ORF">P5673_029341</name>
</gene>
<reference evidence="1" key="2">
    <citation type="journal article" date="2023" name="Science">
        <title>Genomic signatures of disease resistance in endangered staghorn corals.</title>
        <authorList>
            <person name="Vollmer S.V."/>
            <person name="Selwyn J.D."/>
            <person name="Despard B.A."/>
            <person name="Roesel C.L."/>
        </authorList>
    </citation>
    <scope>NUCLEOTIDE SEQUENCE</scope>
    <source>
        <strain evidence="1">K2</strain>
    </source>
</reference>
<evidence type="ECO:0000313" key="2">
    <source>
        <dbReference type="Proteomes" id="UP001249851"/>
    </source>
</evidence>
<proteinExistence type="predicted"/>
<accession>A0AAD9UUH4</accession>
<dbReference type="AlphaFoldDB" id="A0AAD9UUH4"/>
<reference evidence="1" key="1">
    <citation type="journal article" date="2023" name="G3 (Bethesda)">
        <title>Whole genome assembly and annotation of the endangered Caribbean coral Acropora cervicornis.</title>
        <authorList>
            <person name="Selwyn J.D."/>
            <person name="Vollmer S.V."/>
        </authorList>
    </citation>
    <scope>NUCLEOTIDE SEQUENCE</scope>
    <source>
        <strain evidence="1">K2</strain>
    </source>
</reference>
<comment type="caution">
    <text evidence="1">The sequence shown here is derived from an EMBL/GenBank/DDBJ whole genome shotgun (WGS) entry which is preliminary data.</text>
</comment>
<organism evidence="1 2">
    <name type="scientific">Acropora cervicornis</name>
    <name type="common">Staghorn coral</name>
    <dbReference type="NCBI Taxonomy" id="6130"/>
    <lineage>
        <taxon>Eukaryota</taxon>
        <taxon>Metazoa</taxon>
        <taxon>Cnidaria</taxon>
        <taxon>Anthozoa</taxon>
        <taxon>Hexacorallia</taxon>
        <taxon>Scleractinia</taxon>
        <taxon>Astrocoeniina</taxon>
        <taxon>Acroporidae</taxon>
        <taxon>Acropora</taxon>
    </lineage>
</organism>
<evidence type="ECO:0000313" key="1">
    <source>
        <dbReference type="EMBL" id="KAK2550142.1"/>
    </source>
</evidence>
<name>A0AAD9UUH4_ACRCE</name>
<protein>
    <submittedName>
        <fullName evidence="1">Uncharacterized protein</fullName>
    </submittedName>
</protein>
<dbReference type="EMBL" id="JARQWQ010000115">
    <property type="protein sequence ID" value="KAK2550142.1"/>
    <property type="molecule type" value="Genomic_DNA"/>
</dbReference>
<keyword evidence="2" id="KW-1185">Reference proteome</keyword>
<dbReference type="Proteomes" id="UP001249851">
    <property type="component" value="Unassembled WGS sequence"/>
</dbReference>
<sequence>MWRQWRSGDHRHILSNFLAIFSRLYVVGHGSNARAHKLSNAMEFNPVIPPRATQTYSMRKKYSQKSKTLCSGSFYNDIFLLLINKPVVLEKKGNGGKNT</sequence>